<dbReference type="Pfam" id="PF07727">
    <property type="entry name" value="RVT_2"/>
    <property type="match status" value="1"/>
</dbReference>
<keyword evidence="1" id="KW-0064">Aspartyl protease</keyword>
<organism evidence="5 6">
    <name type="scientific">Peronospora matthiolae</name>
    <dbReference type="NCBI Taxonomy" id="2874970"/>
    <lineage>
        <taxon>Eukaryota</taxon>
        <taxon>Sar</taxon>
        <taxon>Stramenopiles</taxon>
        <taxon>Oomycota</taxon>
        <taxon>Peronosporomycetes</taxon>
        <taxon>Peronosporales</taxon>
        <taxon>Peronosporaceae</taxon>
        <taxon>Peronospora</taxon>
    </lineage>
</organism>
<evidence type="ECO:0000259" key="3">
    <source>
        <dbReference type="Pfam" id="PF07727"/>
    </source>
</evidence>
<dbReference type="Pfam" id="PF22936">
    <property type="entry name" value="Pol_BBD"/>
    <property type="match status" value="1"/>
</dbReference>
<dbReference type="GO" id="GO:0004190">
    <property type="term" value="F:aspartic-type endopeptidase activity"/>
    <property type="evidence" value="ECO:0007669"/>
    <property type="project" value="UniProtKB-KW"/>
</dbReference>
<evidence type="ECO:0008006" key="7">
    <source>
        <dbReference type="Google" id="ProtNLM"/>
    </source>
</evidence>
<evidence type="ECO:0000259" key="4">
    <source>
        <dbReference type="Pfam" id="PF22936"/>
    </source>
</evidence>
<feature type="domain" description="Reverse transcriptase Ty1/copia-type" evidence="3">
    <location>
        <begin position="340"/>
        <end position="425"/>
    </location>
</feature>
<dbReference type="AlphaFoldDB" id="A0AAV1TPS2"/>
<dbReference type="InterPro" id="IPR054722">
    <property type="entry name" value="PolX-like_BBD"/>
</dbReference>
<keyword evidence="1" id="KW-0378">Hydrolase</keyword>
<keyword evidence="1" id="KW-0645">Protease</keyword>
<evidence type="ECO:0000313" key="6">
    <source>
        <dbReference type="Proteomes" id="UP001162060"/>
    </source>
</evidence>
<dbReference type="PANTHER" id="PTHR11439">
    <property type="entry name" value="GAG-POL-RELATED RETROTRANSPOSON"/>
    <property type="match status" value="1"/>
</dbReference>
<protein>
    <recommendedName>
        <fullName evidence="7">Reverse transcriptase Ty1/copia-type domain-containing protein</fullName>
    </recommendedName>
</protein>
<dbReference type="Pfam" id="PF14223">
    <property type="entry name" value="Retrotran_gag_2"/>
    <property type="match status" value="1"/>
</dbReference>
<accession>A0AAV1TPS2</accession>
<evidence type="ECO:0000256" key="1">
    <source>
        <dbReference type="ARBA" id="ARBA00022750"/>
    </source>
</evidence>
<dbReference type="PANTHER" id="PTHR11439:SF483">
    <property type="entry name" value="PEPTIDE SYNTHASE GLIP-LIKE, PUTATIVE (AFU_ORTHOLOGUE AFUA_3G12920)-RELATED"/>
    <property type="match status" value="1"/>
</dbReference>
<comment type="caution">
    <text evidence="5">The sequence shown here is derived from an EMBL/GenBank/DDBJ whole genome shotgun (WGS) entry which is preliminary data.</text>
</comment>
<dbReference type="Proteomes" id="UP001162060">
    <property type="component" value="Unassembled WGS sequence"/>
</dbReference>
<evidence type="ECO:0000313" key="5">
    <source>
        <dbReference type="EMBL" id="CAK7923113.1"/>
    </source>
</evidence>
<proteinExistence type="predicted"/>
<dbReference type="SUPFAM" id="SSF56672">
    <property type="entry name" value="DNA/RNA polymerases"/>
    <property type="match status" value="1"/>
</dbReference>
<gene>
    <name evidence="5" type="ORF">PM001_LOCUS8263</name>
</gene>
<reference evidence="5" key="1">
    <citation type="submission" date="2024-01" db="EMBL/GenBank/DDBJ databases">
        <authorList>
            <person name="Webb A."/>
        </authorList>
    </citation>
    <scope>NUCLEOTIDE SEQUENCE</scope>
    <source>
        <strain evidence="5">Pm1</strain>
    </source>
</reference>
<dbReference type="InterPro" id="IPR013103">
    <property type="entry name" value="RVT_2"/>
</dbReference>
<feature type="region of interest" description="Disordered" evidence="2">
    <location>
        <begin position="315"/>
        <end position="334"/>
    </location>
</feature>
<dbReference type="EMBL" id="CAKLBY020000067">
    <property type="protein sequence ID" value="CAK7923113.1"/>
    <property type="molecule type" value="Genomic_DNA"/>
</dbReference>
<evidence type="ECO:0000256" key="2">
    <source>
        <dbReference type="SAM" id="MobiDB-lite"/>
    </source>
</evidence>
<name>A0AAV1TPS2_9STRA</name>
<feature type="domain" description="Retrovirus-related Pol polyprotein from transposon TNT 1-94-like beta-barrel" evidence="4">
    <location>
        <begin position="152"/>
        <end position="231"/>
    </location>
</feature>
<dbReference type="InterPro" id="IPR043502">
    <property type="entry name" value="DNA/RNA_pol_sf"/>
</dbReference>
<sequence>MMGEGNDALKHINKLKTLAELLDAVGIPVSEDDLVITVLASLSESYQFLITALESRSDTLTWELVTSRLMHEDLKRKEQGGGVEGSAHVQAQAFMSRDNKKNGRPVKKTVPLADPRRRGTTSILACKRAQDEDLGEYLFSVGGEVAKSSNVWLIDSGATQHMTCSKKFMKNYKVFNPADVHLADDGVVQAIGKGDIVMSMKTPRGTKKGVLTDVCIPMLSRNLFSVGRFTKDVGPVTFETNGCFAKTKVVKWKLGAREGKWLFKLCMTPEASNGKAYRFEEIKSGRVLVSRDAQFMEDVFDSGRRDYVQAEVILEDEEGSPDEDSSCSNKEEEENVRDKDMIFVALYVDDLVLASNNDELLKSTKKALGDRFDMTDLGNLKYFLGMEVDQEFTVGTISIRQSKIAKDILEKFGMEHSNPVKTPQEPGLKLTRSMCEGGCKHEYTMANVPYRNAVGCLMYLMVGTRPDLAAAVGVLSQFVADPCPTHWQALKRMFRYVQGTKTHGIEFQATSNDKLQGYSDADWAGDVET</sequence>